<evidence type="ECO:0000313" key="7">
    <source>
        <dbReference type="Proteomes" id="UP000595197"/>
    </source>
</evidence>
<evidence type="ECO:0000256" key="1">
    <source>
        <dbReference type="ARBA" id="ARBA00006717"/>
    </source>
</evidence>
<geneLocation type="plasmid" evidence="6 7">
    <name>pTT6-2</name>
</geneLocation>
<organism evidence="6 7">
    <name type="scientific">Skermanella cutis</name>
    <dbReference type="NCBI Taxonomy" id="2775420"/>
    <lineage>
        <taxon>Bacteria</taxon>
        <taxon>Pseudomonadati</taxon>
        <taxon>Pseudomonadota</taxon>
        <taxon>Alphaproteobacteria</taxon>
        <taxon>Rhodospirillales</taxon>
        <taxon>Azospirillaceae</taxon>
        <taxon>Skermanella</taxon>
    </lineage>
</organism>
<keyword evidence="3" id="KW-0312">Gluconeogenesis</keyword>
<reference evidence="6" key="1">
    <citation type="submission" date="2021-02" db="EMBL/GenBank/DDBJ databases">
        <title>Skermanella TT6 skin isolate.</title>
        <authorList>
            <person name="Lee K."/>
            <person name="Ganzorig M."/>
        </authorList>
    </citation>
    <scope>NUCLEOTIDE SEQUENCE</scope>
    <source>
        <strain evidence="6">TT6</strain>
    </source>
</reference>
<dbReference type="InterPro" id="IPR013078">
    <property type="entry name" value="His_Pase_superF_clade-1"/>
</dbReference>
<evidence type="ECO:0000313" key="6">
    <source>
        <dbReference type="EMBL" id="QQP93426.1"/>
    </source>
</evidence>
<dbReference type="SMART" id="SM00855">
    <property type="entry name" value="PGAM"/>
    <property type="match status" value="1"/>
</dbReference>
<dbReference type="InterPro" id="IPR001345">
    <property type="entry name" value="PG/BPGM_mutase_AS"/>
</dbReference>
<dbReference type="PANTHER" id="PTHR11931">
    <property type="entry name" value="PHOSPHOGLYCERATE MUTASE"/>
    <property type="match status" value="1"/>
</dbReference>
<dbReference type="EMBL" id="CP067422">
    <property type="protein sequence ID" value="QQP93426.1"/>
    <property type="molecule type" value="Genomic_DNA"/>
</dbReference>
<evidence type="ECO:0000256" key="3">
    <source>
        <dbReference type="ARBA" id="ARBA00022432"/>
    </source>
</evidence>
<keyword evidence="7" id="KW-1185">Reference proteome</keyword>
<keyword evidence="4" id="KW-0324">Glycolysis</keyword>
<dbReference type="CDD" id="cd07067">
    <property type="entry name" value="HP_PGM_like"/>
    <property type="match status" value="1"/>
</dbReference>
<evidence type="ECO:0000256" key="2">
    <source>
        <dbReference type="ARBA" id="ARBA00012028"/>
    </source>
</evidence>
<name>A0ABX7BI37_9PROT</name>
<gene>
    <name evidence="6" type="ORF">IGS68_32905</name>
</gene>
<dbReference type="Pfam" id="PF00300">
    <property type="entry name" value="His_Phos_1"/>
    <property type="match status" value="1"/>
</dbReference>
<protein>
    <recommendedName>
        <fullName evidence="2">phosphoglycerate mutase (2,3-diphosphoglycerate-dependent)</fullName>
        <ecNumber evidence="2">5.4.2.11</ecNumber>
    </recommendedName>
</protein>
<keyword evidence="5" id="KW-0413">Isomerase</keyword>
<dbReference type="PROSITE" id="PS00175">
    <property type="entry name" value="PG_MUTASE"/>
    <property type="match status" value="1"/>
</dbReference>
<accession>A0ABX7BI37</accession>
<sequence length="254" mass="28777">MQQRWPSNLRIVRHGESSGNVAREAADAAGLGRIDIAERDVDVPLSARGEEQAQALGEWLARMPAEERPDVVLTSPYVRARRTAEIVREFGRLDVDVADFVIDERLREKEFGVLDRLTRRGIQEEFPDQAEFRRLLGKFYHRPPAGESWCDVILRLRSALDTVSLHHCGRRVMIVSHQVVVLCLRYLLENMTEEQILAIDREADVANCSVTEYAYNPDIGKIGGMELRRYNFVAPLRQAGAPVTADPDENVASR</sequence>
<dbReference type="EC" id="5.4.2.11" evidence="2"/>
<evidence type="ECO:0000256" key="5">
    <source>
        <dbReference type="ARBA" id="ARBA00023235"/>
    </source>
</evidence>
<dbReference type="RefSeq" id="WP_201082996.1">
    <property type="nucleotide sequence ID" value="NZ_CP067422.1"/>
</dbReference>
<evidence type="ECO:0000256" key="4">
    <source>
        <dbReference type="ARBA" id="ARBA00023152"/>
    </source>
</evidence>
<keyword evidence="6" id="KW-0614">Plasmid</keyword>
<dbReference type="InterPro" id="IPR005952">
    <property type="entry name" value="Phosphogly_mut1"/>
</dbReference>
<dbReference type="InterPro" id="IPR029033">
    <property type="entry name" value="His_PPase_superfam"/>
</dbReference>
<dbReference type="Proteomes" id="UP000595197">
    <property type="component" value="Plasmid pTT6-2"/>
</dbReference>
<comment type="similarity">
    <text evidence="1">Belongs to the phosphoglycerate mutase family. BPG-dependent PGAM subfamily.</text>
</comment>
<proteinExistence type="inferred from homology"/>
<dbReference type="Gene3D" id="3.40.50.1240">
    <property type="entry name" value="Phosphoglycerate mutase-like"/>
    <property type="match status" value="1"/>
</dbReference>
<dbReference type="SUPFAM" id="SSF53254">
    <property type="entry name" value="Phosphoglycerate mutase-like"/>
    <property type="match status" value="1"/>
</dbReference>